<organism evidence="6 7">
    <name type="scientific">Streptomyces chilikensis</name>
    <dbReference type="NCBI Taxonomy" id="1194079"/>
    <lineage>
        <taxon>Bacteria</taxon>
        <taxon>Bacillati</taxon>
        <taxon>Actinomycetota</taxon>
        <taxon>Actinomycetes</taxon>
        <taxon>Kitasatosporales</taxon>
        <taxon>Streptomycetaceae</taxon>
        <taxon>Streptomyces</taxon>
    </lineage>
</organism>
<dbReference type="InterPro" id="IPR006311">
    <property type="entry name" value="TAT_signal"/>
</dbReference>
<dbReference type="InterPro" id="IPR010928">
    <property type="entry name" value="MelC1"/>
</dbReference>
<comment type="caution">
    <text evidence="6">The sequence shown here is derived from an EMBL/GenBank/DDBJ whole genome shotgun (WGS) entry which is preliminary data.</text>
</comment>
<dbReference type="PROSITE" id="PS51318">
    <property type="entry name" value="TAT"/>
    <property type="match status" value="1"/>
</dbReference>
<feature type="region of interest" description="Disordered" evidence="4">
    <location>
        <begin position="30"/>
        <end position="64"/>
    </location>
</feature>
<accession>A0ABV3ER30</accession>
<keyword evidence="2 5" id="KW-0732">Signal</keyword>
<dbReference type="Gene3D" id="3.30.1880.10">
    <property type="entry name" value="protein ne1242 domain like"/>
    <property type="match status" value="1"/>
</dbReference>
<keyword evidence="3" id="KW-0186">Copper</keyword>
<evidence type="ECO:0000256" key="4">
    <source>
        <dbReference type="SAM" id="MobiDB-lite"/>
    </source>
</evidence>
<evidence type="ECO:0000256" key="2">
    <source>
        <dbReference type="ARBA" id="ARBA00022729"/>
    </source>
</evidence>
<sequence>MSVLRNRRGALRVLLATAFAAVTAPVVAAAAPRPRTAPAPAERGGHAHRDPRRRPGAPGAADAYGAPGAEAVFDEIYRGRRIHGFRGRTRVAAPGDGVRWHVTVDDRPLHLMRRADGSYLSTVDHYGSHPTPREAARAAVDQLLPGERLSGLSHGFGAGAPVPPGAGGASRGGGHGVHA</sequence>
<dbReference type="InterPro" id="IPR023199">
    <property type="entry name" value="GriE/MELC1_sf"/>
</dbReference>
<reference evidence="6 7" key="1">
    <citation type="submission" date="2024-06" db="EMBL/GenBank/DDBJ databases">
        <title>The Natural Products Discovery Center: Release of the First 8490 Sequenced Strains for Exploring Actinobacteria Biosynthetic Diversity.</title>
        <authorList>
            <person name="Kalkreuter E."/>
            <person name="Kautsar S.A."/>
            <person name="Yang D."/>
            <person name="Bader C.D."/>
            <person name="Teijaro C.N."/>
            <person name="Fluegel L."/>
            <person name="Davis C.M."/>
            <person name="Simpson J.R."/>
            <person name="Lauterbach L."/>
            <person name="Steele A.D."/>
            <person name="Gui C."/>
            <person name="Meng S."/>
            <person name="Li G."/>
            <person name="Viehrig K."/>
            <person name="Ye F."/>
            <person name="Su P."/>
            <person name="Kiefer A.F."/>
            <person name="Nichols A."/>
            <person name="Cepeda A.J."/>
            <person name="Yan W."/>
            <person name="Fan B."/>
            <person name="Jiang Y."/>
            <person name="Adhikari A."/>
            <person name="Zheng C.-J."/>
            <person name="Schuster L."/>
            <person name="Cowan T.M."/>
            <person name="Smanski M.J."/>
            <person name="Chevrette M.G."/>
            <person name="De Carvalho L.P.S."/>
            <person name="Shen B."/>
        </authorList>
    </citation>
    <scope>NUCLEOTIDE SEQUENCE [LARGE SCALE GENOMIC DNA]</scope>
    <source>
        <strain evidence="6 7">NPDC048117</strain>
    </source>
</reference>
<protein>
    <submittedName>
        <fullName evidence="6">Tyrosinase family oxidase copper chaperone</fullName>
    </submittedName>
</protein>
<feature type="compositionally biased region" description="Gly residues" evidence="4">
    <location>
        <begin position="165"/>
        <end position="179"/>
    </location>
</feature>
<dbReference type="Proteomes" id="UP001551584">
    <property type="component" value="Unassembled WGS sequence"/>
</dbReference>
<feature type="compositionally biased region" description="Low complexity" evidence="4">
    <location>
        <begin position="30"/>
        <end position="41"/>
    </location>
</feature>
<dbReference type="EMBL" id="JBEZNA010000032">
    <property type="protein sequence ID" value="MEU9578676.1"/>
    <property type="molecule type" value="Genomic_DNA"/>
</dbReference>
<keyword evidence="7" id="KW-1185">Reference proteome</keyword>
<feature type="signal peptide" evidence="5">
    <location>
        <begin position="1"/>
        <end position="29"/>
    </location>
</feature>
<evidence type="ECO:0000313" key="6">
    <source>
        <dbReference type="EMBL" id="MEU9578676.1"/>
    </source>
</evidence>
<name>A0ABV3ER30_9ACTN</name>
<evidence type="ECO:0000256" key="3">
    <source>
        <dbReference type="ARBA" id="ARBA00023008"/>
    </source>
</evidence>
<gene>
    <name evidence="6" type="ORF">AB0D95_15670</name>
</gene>
<dbReference type="Pfam" id="PF06236">
    <property type="entry name" value="MelC1"/>
    <property type="match status" value="1"/>
</dbReference>
<proteinExistence type="inferred from homology"/>
<evidence type="ECO:0000256" key="5">
    <source>
        <dbReference type="SAM" id="SignalP"/>
    </source>
</evidence>
<evidence type="ECO:0000256" key="1">
    <source>
        <dbReference type="ARBA" id="ARBA00009871"/>
    </source>
</evidence>
<dbReference type="RefSeq" id="WP_166022458.1">
    <property type="nucleotide sequence ID" value="NZ_JBEZNA010000032.1"/>
</dbReference>
<feature type="region of interest" description="Disordered" evidence="4">
    <location>
        <begin position="157"/>
        <end position="179"/>
    </location>
</feature>
<evidence type="ECO:0000313" key="7">
    <source>
        <dbReference type="Proteomes" id="UP001551584"/>
    </source>
</evidence>
<feature type="chain" id="PRO_5046004043" evidence="5">
    <location>
        <begin position="30"/>
        <end position="179"/>
    </location>
</feature>
<comment type="similarity">
    <text evidence="1">Belongs to the melC1 family.</text>
</comment>